<evidence type="ECO:0000313" key="2">
    <source>
        <dbReference type="Proteomes" id="UP001216891"/>
    </source>
</evidence>
<keyword evidence="2" id="KW-1185">Reference proteome</keyword>
<proteinExistence type="predicted"/>
<dbReference type="EMBL" id="OQ383622">
    <property type="protein sequence ID" value="WFG41441.1"/>
    <property type="molecule type" value="Genomic_DNA"/>
</dbReference>
<name>A0AAF0JJD2_9CAUD</name>
<evidence type="ECO:0000313" key="1">
    <source>
        <dbReference type="EMBL" id="WFG41441.1"/>
    </source>
</evidence>
<protein>
    <submittedName>
        <fullName evidence="1">Uncharacterized protein</fullName>
    </submittedName>
</protein>
<dbReference type="Proteomes" id="UP001216891">
    <property type="component" value="Segment"/>
</dbReference>
<gene>
    <name evidence="1" type="ORF">PPPIIDFJ_00078</name>
</gene>
<sequence>MKRIVLALTLVSTSVFAAPQQELCQVQVCNKLE</sequence>
<organism evidence="1 2">
    <name type="scientific">Salmonella phage MET_P1_179_112</name>
    <dbReference type="NCBI Taxonomy" id="3032423"/>
    <lineage>
        <taxon>Viruses</taxon>
        <taxon>Duplodnaviria</taxon>
        <taxon>Heunggongvirae</taxon>
        <taxon>Uroviricota</taxon>
        <taxon>Caudoviricetes</taxon>
        <taxon>Demerecviridae</taxon>
        <taxon>Markadamsvirinae</taxon>
        <taxon>Tequintavirus</taxon>
        <taxon>Tequintavirus tv179112</taxon>
    </lineage>
</organism>
<accession>A0AAF0JJD2</accession>
<reference evidence="1 2" key="1">
    <citation type="submission" date="2023-02" db="EMBL/GenBank/DDBJ databases">
        <authorList>
            <person name="Soyer Y."/>
            <person name="Guzel M."/>
        </authorList>
    </citation>
    <scope>NUCLEOTIDE SEQUENCE [LARGE SCALE GENOMIC DNA]</scope>
</reference>